<dbReference type="EMBL" id="CM001224">
    <property type="protein sequence ID" value="KEH17901.1"/>
    <property type="molecule type" value="Genomic_DNA"/>
</dbReference>
<keyword evidence="1" id="KW-1133">Transmembrane helix</keyword>
<sequence length="163" mass="18638">MEDHQVIIPLMGEFNCSDPITSDCEKDMKEVIVIEESPSRYINYMAVLSTILCLVLVIFPTLKTTSYGANFMAKYQNILMQSIVYLVTFIQIKLFSITTMHPFQTSIFGIIFIIMLSSLTPLVEGSLFLWILWAIIIAALVNALRKWISRLKILYSQNKSRSS</sequence>
<dbReference type="Proteomes" id="UP000265566">
    <property type="component" value="Chromosome 8"/>
</dbReference>
<reference evidence="2 5" key="2">
    <citation type="journal article" date="2014" name="BMC Genomics">
        <title>An improved genome release (version Mt4.0) for the model legume Medicago truncatula.</title>
        <authorList>
            <person name="Tang H."/>
            <person name="Krishnakumar V."/>
            <person name="Bidwell S."/>
            <person name="Rosen B."/>
            <person name="Chan A."/>
            <person name="Zhou S."/>
            <person name="Gentzbittel L."/>
            <person name="Childs K.L."/>
            <person name="Yandell M."/>
            <person name="Gundlach H."/>
            <person name="Mayer K.F."/>
            <person name="Schwartz D.C."/>
            <person name="Town C.D."/>
        </authorList>
    </citation>
    <scope>GENOME REANNOTATION</scope>
    <source>
        <strain evidence="2">A17</strain>
        <strain evidence="4 5">cv. Jemalong A17</strain>
    </source>
</reference>
<keyword evidence="1" id="KW-0472">Membrane</keyword>
<dbReference type="PaxDb" id="3880-AES83316"/>
<evidence type="ECO:0000313" key="3">
    <source>
        <dbReference type="EMBL" id="RHN38682.1"/>
    </source>
</evidence>
<reference evidence="3" key="4">
    <citation type="journal article" date="2018" name="Nat. Plants">
        <title>Whole-genome landscape of Medicago truncatula symbiotic genes.</title>
        <authorList>
            <person name="Pecrix Y."/>
            <person name="Gamas P."/>
            <person name="Carrere S."/>
        </authorList>
    </citation>
    <scope>NUCLEOTIDE SEQUENCE</scope>
    <source>
        <tissue evidence="3">Leaves</tissue>
    </source>
</reference>
<dbReference type="Proteomes" id="UP000002051">
    <property type="component" value="Chromosome 8"/>
</dbReference>
<protein>
    <submittedName>
        <fullName evidence="2">Transmembrane protein, putative</fullName>
    </submittedName>
</protein>
<dbReference type="EnsemblPlants" id="KEH17901">
    <property type="protein sequence ID" value="KEH17901"/>
    <property type="gene ID" value="MTR_8g007290"/>
</dbReference>
<feature type="transmembrane region" description="Helical" evidence="1">
    <location>
        <begin position="83"/>
        <end position="115"/>
    </location>
</feature>
<reference evidence="2 5" key="1">
    <citation type="journal article" date="2011" name="Nature">
        <title>The Medicago genome provides insight into the evolution of rhizobial symbioses.</title>
        <authorList>
            <person name="Young N.D."/>
            <person name="Debelle F."/>
            <person name="Oldroyd G.E."/>
            <person name="Geurts R."/>
            <person name="Cannon S.B."/>
            <person name="Udvardi M.K."/>
            <person name="Benedito V.A."/>
            <person name="Mayer K.F."/>
            <person name="Gouzy J."/>
            <person name="Schoof H."/>
            <person name="Van de Peer Y."/>
            <person name="Proost S."/>
            <person name="Cook D.R."/>
            <person name="Meyers B.C."/>
            <person name="Spannagl M."/>
            <person name="Cheung F."/>
            <person name="De Mita S."/>
            <person name="Krishnakumar V."/>
            <person name="Gundlach H."/>
            <person name="Zhou S."/>
            <person name="Mudge J."/>
            <person name="Bharti A.K."/>
            <person name="Murray J.D."/>
            <person name="Naoumkina M.A."/>
            <person name="Rosen B."/>
            <person name="Silverstein K.A."/>
            <person name="Tang H."/>
            <person name="Rombauts S."/>
            <person name="Zhao P.X."/>
            <person name="Zhou P."/>
            <person name="Barbe V."/>
            <person name="Bardou P."/>
            <person name="Bechner M."/>
            <person name="Bellec A."/>
            <person name="Berger A."/>
            <person name="Berges H."/>
            <person name="Bidwell S."/>
            <person name="Bisseling T."/>
            <person name="Choisne N."/>
            <person name="Couloux A."/>
            <person name="Denny R."/>
            <person name="Deshpande S."/>
            <person name="Dai X."/>
            <person name="Doyle J.J."/>
            <person name="Dudez A.M."/>
            <person name="Farmer A.D."/>
            <person name="Fouteau S."/>
            <person name="Franken C."/>
            <person name="Gibelin C."/>
            <person name="Gish J."/>
            <person name="Goldstein S."/>
            <person name="Gonzalez A.J."/>
            <person name="Green P.J."/>
            <person name="Hallab A."/>
            <person name="Hartog M."/>
            <person name="Hua A."/>
            <person name="Humphray S.J."/>
            <person name="Jeong D.H."/>
            <person name="Jing Y."/>
            <person name="Jocker A."/>
            <person name="Kenton S.M."/>
            <person name="Kim D.J."/>
            <person name="Klee K."/>
            <person name="Lai H."/>
            <person name="Lang C."/>
            <person name="Lin S."/>
            <person name="Macmil S.L."/>
            <person name="Magdelenat G."/>
            <person name="Matthews L."/>
            <person name="McCorrison J."/>
            <person name="Monaghan E.L."/>
            <person name="Mun J.H."/>
            <person name="Najar F.Z."/>
            <person name="Nicholson C."/>
            <person name="Noirot C."/>
            <person name="O'Bleness M."/>
            <person name="Paule C.R."/>
            <person name="Poulain J."/>
            <person name="Prion F."/>
            <person name="Qin B."/>
            <person name="Qu C."/>
            <person name="Retzel E.F."/>
            <person name="Riddle C."/>
            <person name="Sallet E."/>
            <person name="Samain S."/>
            <person name="Samson N."/>
            <person name="Sanders I."/>
            <person name="Saurat O."/>
            <person name="Scarpelli C."/>
            <person name="Schiex T."/>
            <person name="Segurens B."/>
            <person name="Severin A.J."/>
            <person name="Sherrier D.J."/>
            <person name="Shi R."/>
            <person name="Sims S."/>
            <person name="Singer S.R."/>
            <person name="Sinharoy S."/>
            <person name="Sterck L."/>
            <person name="Viollet A."/>
            <person name="Wang B.B."/>
            <person name="Wang K."/>
            <person name="Wang M."/>
            <person name="Wang X."/>
            <person name="Warfsmann J."/>
            <person name="Weissenbach J."/>
            <person name="White D.D."/>
            <person name="White J.D."/>
            <person name="Wiley G.B."/>
            <person name="Wincker P."/>
            <person name="Xing Y."/>
            <person name="Yang L."/>
            <person name="Yao Z."/>
            <person name="Ying F."/>
            <person name="Zhai J."/>
            <person name="Zhou L."/>
            <person name="Zuber A."/>
            <person name="Denarie J."/>
            <person name="Dixon R.A."/>
            <person name="May G.D."/>
            <person name="Schwartz D.C."/>
            <person name="Rogers J."/>
            <person name="Quetier F."/>
            <person name="Town C.D."/>
            <person name="Roe B.A."/>
        </authorList>
    </citation>
    <scope>NUCLEOTIDE SEQUENCE [LARGE SCALE GENOMIC DNA]</scope>
    <source>
        <strain evidence="2">A17</strain>
        <strain evidence="4 5">cv. Jemalong A17</strain>
    </source>
</reference>
<feature type="transmembrane region" description="Helical" evidence="1">
    <location>
        <begin position="41"/>
        <end position="62"/>
    </location>
</feature>
<keyword evidence="1 2" id="KW-0812">Transmembrane</keyword>
<proteinExistence type="predicted"/>
<name>G7ZVS8_MEDTR</name>
<dbReference type="EMBL" id="PSQE01000008">
    <property type="protein sequence ID" value="RHN38682.1"/>
    <property type="molecule type" value="Genomic_DNA"/>
</dbReference>
<accession>G7ZVS8</accession>
<gene>
    <name evidence="2" type="ordered locus">MTR_8g007290</name>
    <name evidence="3" type="ORF">MtrunA17_Chr8g0335831</name>
</gene>
<keyword evidence="5" id="KW-1185">Reference proteome</keyword>
<dbReference type="HOGENOM" id="CLU_1629564_0_0_1"/>
<dbReference type="Gramene" id="rna44642">
    <property type="protein sequence ID" value="RHN38682.1"/>
    <property type="gene ID" value="gene44642"/>
</dbReference>
<organism evidence="4">
    <name type="scientific">Medicago truncatula</name>
    <name type="common">Barrel medic</name>
    <name type="synonym">Medicago tribuloides</name>
    <dbReference type="NCBI Taxonomy" id="3880"/>
    <lineage>
        <taxon>Eukaryota</taxon>
        <taxon>Viridiplantae</taxon>
        <taxon>Streptophyta</taxon>
        <taxon>Embryophyta</taxon>
        <taxon>Tracheophyta</taxon>
        <taxon>Spermatophyta</taxon>
        <taxon>Magnoliopsida</taxon>
        <taxon>eudicotyledons</taxon>
        <taxon>Gunneridae</taxon>
        <taxon>Pentapetalae</taxon>
        <taxon>rosids</taxon>
        <taxon>fabids</taxon>
        <taxon>Fabales</taxon>
        <taxon>Fabaceae</taxon>
        <taxon>Papilionoideae</taxon>
        <taxon>50 kb inversion clade</taxon>
        <taxon>NPAAA clade</taxon>
        <taxon>Hologalegina</taxon>
        <taxon>IRL clade</taxon>
        <taxon>Trifolieae</taxon>
        <taxon>Medicago</taxon>
    </lineage>
</organism>
<dbReference type="AlphaFoldDB" id="G7ZVS8"/>
<evidence type="ECO:0000313" key="5">
    <source>
        <dbReference type="Proteomes" id="UP000002051"/>
    </source>
</evidence>
<evidence type="ECO:0000313" key="2">
    <source>
        <dbReference type="EMBL" id="KEH17901.1"/>
    </source>
</evidence>
<feature type="transmembrane region" description="Helical" evidence="1">
    <location>
        <begin position="127"/>
        <end position="144"/>
    </location>
</feature>
<reference evidence="4" key="3">
    <citation type="submission" date="2015-04" db="UniProtKB">
        <authorList>
            <consortium name="EnsemblPlants"/>
        </authorList>
    </citation>
    <scope>IDENTIFICATION</scope>
    <source>
        <strain evidence="4">cv. Jemalong A17</strain>
    </source>
</reference>
<evidence type="ECO:0000256" key="1">
    <source>
        <dbReference type="SAM" id="Phobius"/>
    </source>
</evidence>
<evidence type="ECO:0000313" key="4">
    <source>
        <dbReference type="EnsemblPlants" id="KEH17901"/>
    </source>
</evidence>